<organism evidence="1">
    <name type="scientific">marine sediment metagenome</name>
    <dbReference type="NCBI Taxonomy" id="412755"/>
    <lineage>
        <taxon>unclassified sequences</taxon>
        <taxon>metagenomes</taxon>
        <taxon>ecological metagenomes</taxon>
    </lineage>
</organism>
<dbReference type="EMBL" id="BART01006144">
    <property type="protein sequence ID" value="GAG58487.1"/>
    <property type="molecule type" value="Genomic_DNA"/>
</dbReference>
<reference evidence="1" key="1">
    <citation type="journal article" date="2014" name="Front. Microbiol.">
        <title>High frequency of phylogenetically diverse reductive dehalogenase-homologous genes in deep subseafloor sedimentary metagenomes.</title>
        <authorList>
            <person name="Kawai M."/>
            <person name="Futagami T."/>
            <person name="Toyoda A."/>
            <person name="Takaki Y."/>
            <person name="Nishi S."/>
            <person name="Hori S."/>
            <person name="Arai W."/>
            <person name="Tsubouchi T."/>
            <person name="Morono Y."/>
            <person name="Uchiyama I."/>
            <person name="Ito T."/>
            <person name="Fujiyama A."/>
            <person name="Inagaki F."/>
            <person name="Takami H."/>
        </authorList>
    </citation>
    <scope>NUCLEOTIDE SEQUENCE</scope>
    <source>
        <strain evidence="1">Expedition CK06-06</strain>
    </source>
</reference>
<accession>X0ZKA0</accession>
<dbReference type="AlphaFoldDB" id="X0ZKA0"/>
<gene>
    <name evidence="1" type="ORF">S01H4_13986</name>
</gene>
<comment type="caution">
    <text evidence="1">The sequence shown here is derived from an EMBL/GenBank/DDBJ whole genome shotgun (WGS) entry which is preliminary data.</text>
</comment>
<protein>
    <submittedName>
        <fullName evidence="1">Uncharacterized protein</fullName>
    </submittedName>
</protein>
<name>X0ZKA0_9ZZZZ</name>
<evidence type="ECO:0000313" key="1">
    <source>
        <dbReference type="EMBL" id="GAG58487.1"/>
    </source>
</evidence>
<proteinExistence type="predicted"/>
<sequence>MVKKVYCYIEVPDDCPNLNLAFSLWVSETLRRMKVGLYPKIELYQMEEG</sequence>